<dbReference type="OrthoDB" id="9931459at2"/>
<evidence type="ECO:0000313" key="2">
    <source>
        <dbReference type="EMBL" id="CUN52444.1"/>
    </source>
</evidence>
<dbReference type="Proteomes" id="UP000095546">
    <property type="component" value="Unassembled WGS sequence"/>
</dbReference>
<dbReference type="AlphaFoldDB" id="A0A173XL98"/>
<dbReference type="RefSeq" id="WP_148485445.1">
    <property type="nucleotide sequence ID" value="NZ_CABIWZ010000002.1"/>
</dbReference>
<feature type="region of interest" description="Disordered" evidence="1">
    <location>
        <begin position="162"/>
        <end position="181"/>
    </location>
</feature>
<organism evidence="2 3">
    <name type="scientific">Mitsuokella jalaludinii</name>
    <dbReference type="NCBI Taxonomy" id="187979"/>
    <lineage>
        <taxon>Bacteria</taxon>
        <taxon>Bacillati</taxon>
        <taxon>Bacillota</taxon>
        <taxon>Negativicutes</taxon>
        <taxon>Selenomonadales</taxon>
        <taxon>Selenomonadaceae</taxon>
        <taxon>Mitsuokella</taxon>
    </lineage>
</organism>
<evidence type="ECO:0000313" key="3">
    <source>
        <dbReference type="Proteomes" id="UP000095546"/>
    </source>
</evidence>
<proteinExistence type="predicted"/>
<reference evidence="2 3" key="1">
    <citation type="submission" date="2015-09" db="EMBL/GenBank/DDBJ databases">
        <authorList>
            <consortium name="Pathogen Informatics"/>
        </authorList>
    </citation>
    <scope>NUCLEOTIDE SEQUENCE [LARGE SCALE GENOMIC DNA]</scope>
    <source>
        <strain evidence="2 3">2789STDY5608828</strain>
    </source>
</reference>
<keyword evidence="3" id="KW-1185">Reference proteome</keyword>
<dbReference type="EMBL" id="CYYU01000002">
    <property type="protein sequence ID" value="CUN52444.1"/>
    <property type="molecule type" value="Genomic_DNA"/>
</dbReference>
<gene>
    <name evidence="2" type="ORF">ERS852385_00669</name>
</gene>
<sequence>MEKQGCWNGMGRRGCMEAVADLLHVELREVFAVEGVAASLFFLAEDGLYAMAVQADLLGTLSAEELEAARAAAVLDKGRLADLLSGAARIRMEPFVPVEPDFYYYMADDNTVRGCNWHGTFADFAHAAAGNCFRTEAEVLRYLPQLMEQLKARYRAERGLAAPEEAGPADELSLFDELPRD</sequence>
<name>A0A173XL98_9FIRM</name>
<protein>
    <submittedName>
        <fullName evidence="2">Uncharacterized protein</fullName>
    </submittedName>
</protein>
<accession>A0A173XL98</accession>
<evidence type="ECO:0000256" key="1">
    <source>
        <dbReference type="SAM" id="MobiDB-lite"/>
    </source>
</evidence>